<protein>
    <recommendedName>
        <fullName evidence="3">Splicing factor 3B subunit 1-like</fullName>
    </recommendedName>
</protein>
<keyword evidence="2" id="KW-1185">Reference proteome</keyword>
<gene>
    <name evidence="1" type="ORF">F511_37562</name>
</gene>
<evidence type="ECO:0008006" key="3">
    <source>
        <dbReference type="Google" id="ProtNLM"/>
    </source>
</evidence>
<proteinExistence type="predicted"/>
<dbReference type="Proteomes" id="UP000250235">
    <property type="component" value="Unassembled WGS sequence"/>
</dbReference>
<dbReference type="AlphaFoldDB" id="A0A2Z7C4D5"/>
<evidence type="ECO:0000313" key="1">
    <source>
        <dbReference type="EMBL" id="KZV41774.1"/>
    </source>
</evidence>
<name>A0A2Z7C4D5_9LAMI</name>
<organism evidence="1 2">
    <name type="scientific">Dorcoceras hygrometricum</name>
    <dbReference type="NCBI Taxonomy" id="472368"/>
    <lineage>
        <taxon>Eukaryota</taxon>
        <taxon>Viridiplantae</taxon>
        <taxon>Streptophyta</taxon>
        <taxon>Embryophyta</taxon>
        <taxon>Tracheophyta</taxon>
        <taxon>Spermatophyta</taxon>
        <taxon>Magnoliopsida</taxon>
        <taxon>eudicotyledons</taxon>
        <taxon>Gunneridae</taxon>
        <taxon>Pentapetalae</taxon>
        <taxon>asterids</taxon>
        <taxon>lamiids</taxon>
        <taxon>Lamiales</taxon>
        <taxon>Gesneriaceae</taxon>
        <taxon>Didymocarpoideae</taxon>
        <taxon>Trichosporeae</taxon>
        <taxon>Loxocarpinae</taxon>
        <taxon>Dorcoceras</taxon>
    </lineage>
</organism>
<sequence>MTWNFRSGKISDLEELERFFDTAIVQDGDITCAVSGKYVEISESRFAGVFNLPTDGLSDLSEVPNHLVMQSRTVFARLGTPVPYSCKRSLLKYEFRILNDILEKSITTIDARGDAHEPAVAKVAIIKKKVVSKKRPAVASDAPAVKKKRTKSGKAAQKEEALALTTVAQEAVPLQTIAPSSAVPAKTESAMENVAEEQRVETAVDAVDQIIAQVISETADMETDERELDMVDQSSGTDVIMEETENKSDDSTTADYFVTEPLEATEKGPSTEIADIAPTVDGKTSDEESMYIDDLLATIPNESTLPSSAGVVTKIQFGKSIEIREFEEGDWYKTRLPKIPAADKGKAPLSEKDPIKWHPAWEIFSLICADIDLLIKLRERVIEEVDKFFNSFSFSRLAVLKLEDIYDKEEQVLTWGTKQIPLRSLVNGAFVDLIVLDMLSDVHRVVLEELRTQMQVHGLTCEMTCYSILFEGDKRHRGAVIARSNTSTRCKFLAVVSNGEVRDVPVDQTEFFGTFRRGLDVQIVLSDSSSRSSSSHELMDFHVNIPSNEETSVTQFDSLVDPPVGTDTPVDQISLPTALTTDAAESFTTLRASISWIFVNHEKDSRRLGDSQSKILFKIDHLEKTFVDALTQQDLALRSLIKSVRQEAQNQANVSSIEIKSIRAQNALLLTDLADTRKELYLVDYITRRGDAKKGESGSSSRPQPPPMIKTEVLVVVDVIGVDLLENDISAMVVDLRGEVLNTGLEENNQFLFFQFAVQTFCTQHMSFIKF</sequence>
<evidence type="ECO:0000313" key="2">
    <source>
        <dbReference type="Proteomes" id="UP000250235"/>
    </source>
</evidence>
<dbReference type="EMBL" id="KQ999382">
    <property type="protein sequence ID" value="KZV41774.1"/>
    <property type="molecule type" value="Genomic_DNA"/>
</dbReference>
<reference evidence="1 2" key="1">
    <citation type="journal article" date="2015" name="Proc. Natl. Acad. Sci. U.S.A.">
        <title>The resurrection genome of Boea hygrometrica: A blueprint for survival of dehydration.</title>
        <authorList>
            <person name="Xiao L."/>
            <person name="Yang G."/>
            <person name="Zhang L."/>
            <person name="Yang X."/>
            <person name="Zhao S."/>
            <person name="Ji Z."/>
            <person name="Zhou Q."/>
            <person name="Hu M."/>
            <person name="Wang Y."/>
            <person name="Chen M."/>
            <person name="Xu Y."/>
            <person name="Jin H."/>
            <person name="Xiao X."/>
            <person name="Hu G."/>
            <person name="Bao F."/>
            <person name="Hu Y."/>
            <person name="Wan P."/>
            <person name="Li L."/>
            <person name="Deng X."/>
            <person name="Kuang T."/>
            <person name="Xiang C."/>
            <person name="Zhu J.K."/>
            <person name="Oliver M.J."/>
            <person name="He Y."/>
        </authorList>
    </citation>
    <scope>NUCLEOTIDE SEQUENCE [LARGE SCALE GENOMIC DNA]</scope>
    <source>
        <strain evidence="2">cv. XS01</strain>
    </source>
</reference>
<accession>A0A2Z7C4D5</accession>